<name>A0A9Q0MS27_9DIPT</name>
<dbReference type="InterPro" id="IPR051149">
    <property type="entry name" value="Spindly/BICDR_Dynein_Adapter"/>
</dbReference>
<dbReference type="PANTHER" id="PTHR32123:SF13">
    <property type="entry name" value="BICAUDAL D-RELATED PROTEIN HOMOLOG"/>
    <property type="match status" value="1"/>
</dbReference>
<accession>A0A9Q0MS27</accession>
<feature type="region of interest" description="Disordered" evidence="3">
    <location>
        <begin position="336"/>
        <end position="361"/>
    </location>
</feature>
<proteinExistence type="predicted"/>
<evidence type="ECO:0000256" key="2">
    <source>
        <dbReference type="SAM" id="Coils"/>
    </source>
</evidence>
<keyword evidence="1 2" id="KW-0175">Coiled coil</keyword>
<keyword evidence="5" id="KW-1185">Reference proteome</keyword>
<comment type="caution">
    <text evidence="4">The sequence shown here is derived from an EMBL/GenBank/DDBJ whole genome shotgun (WGS) entry which is preliminary data.</text>
</comment>
<evidence type="ECO:0000313" key="5">
    <source>
        <dbReference type="Proteomes" id="UP001151699"/>
    </source>
</evidence>
<organism evidence="4 5">
    <name type="scientific">Pseudolycoriella hygida</name>
    <dbReference type="NCBI Taxonomy" id="35572"/>
    <lineage>
        <taxon>Eukaryota</taxon>
        <taxon>Metazoa</taxon>
        <taxon>Ecdysozoa</taxon>
        <taxon>Arthropoda</taxon>
        <taxon>Hexapoda</taxon>
        <taxon>Insecta</taxon>
        <taxon>Pterygota</taxon>
        <taxon>Neoptera</taxon>
        <taxon>Endopterygota</taxon>
        <taxon>Diptera</taxon>
        <taxon>Nematocera</taxon>
        <taxon>Sciaroidea</taxon>
        <taxon>Sciaridae</taxon>
        <taxon>Pseudolycoriella</taxon>
    </lineage>
</organism>
<gene>
    <name evidence="4" type="ORF">Bhyg_13842</name>
</gene>
<feature type="compositionally biased region" description="Basic and acidic residues" evidence="3">
    <location>
        <begin position="336"/>
        <end position="347"/>
    </location>
</feature>
<evidence type="ECO:0000313" key="4">
    <source>
        <dbReference type="EMBL" id="KAJ6635257.1"/>
    </source>
</evidence>
<dbReference type="Proteomes" id="UP001151699">
    <property type="component" value="Chromosome C"/>
</dbReference>
<dbReference type="EMBL" id="WJQU01000004">
    <property type="protein sequence ID" value="KAJ6635257.1"/>
    <property type="molecule type" value="Genomic_DNA"/>
</dbReference>
<reference evidence="4" key="1">
    <citation type="submission" date="2022-07" db="EMBL/GenBank/DDBJ databases">
        <authorList>
            <person name="Trinca V."/>
            <person name="Uliana J.V.C."/>
            <person name="Torres T.T."/>
            <person name="Ward R.J."/>
            <person name="Monesi N."/>
        </authorList>
    </citation>
    <scope>NUCLEOTIDE SEQUENCE</scope>
    <source>
        <strain evidence="4">HSMRA1968</strain>
        <tissue evidence="4">Whole embryos</tissue>
    </source>
</reference>
<dbReference type="AlphaFoldDB" id="A0A9Q0MS27"/>
<dbReference type="PANTHER" id="PTHR32123">
    <property type="entry name" value="BICD FAMILY-LIKE CARGO ADAPTER"/>
    <property type="match status" value="1"/>
</dbReference>
<evidence type="ECO:0000256" key="3">
    <source>
        <dbReference type="SAM" id="MobiDB-lite"/>
    </source>
</evidence>
<evidence type="ECO:0000256" key="1">
    <source>
        <dbReference type="ARBA" id="ARBA00023054"/>
    </source>
</evidence>
<dbReference type="OrthoDB" id="9451547at2759"/>
<sequence length="613" mass="70862">MPCSINKSYQKKKAYDEDVDGKKKDVVIIRVVLCKHLSANITIIIMSALLWKKRKAIHTVDTLCVLMPPERPSDDGDDQNMTEHDVWQKLQKKEADLVLAAELGKALLEKNAELTKQQEKLIEEYSTKLEIHMEYNWEKPVNKYYRFMGFGIGFTDIHAVYRKNRLEQEKHILRRKLSEAESEGDIRAQELESDYNDLKAKMMSQESLIRQNEREKNLLIEELTAQNARLTTQLQSATQAESQLQTKLQDIKDQYSIQHSSLQNHVNGVETLRDELELLVKNKEDLEQRLQTSLREKDSLCASLDESRDRIHSLQKQLRDQEMKLQTTIKNLERVQRENDTLTERLESGTNGERGHSSLQNEMDCDDEFSDNQLDHSHPLFKEARSVYNQLKQLLLSLQNNQDGDSGLHSDLFLGSTCHSNGDDLRQGMLASVTDDVINAIMGLDVVHIKTMLDESRTNGMDQDEELRRRQDIISELEGKLSVIEIELQSAIEERNRARQDASESTLAQDEVVVQARNDRDAATARRTKAEVELAKIRVELMQANSELLEAIQQKVELSEQLEQWQMDMHELLDEHMKKQLLDSSAMKESSVTSVTKKPNRFMGLFQQFQFQR</sequence>
<protein>
    <submittedName>
        <fullName evidence="4">Bicaudal D-related protein like</fullName>
    </submittedName>
</protein>
<feature type="coiled-coil region" evidence="2">
    <location>
        <begin position="474"/>
        <end position="575"/>
    </location>
</feature>